<dbReference type="Proteomes" id="UP000233551">
    <property type="component" value="Unassembled WGS sequence"/>
</dbReference>
<dbReference type="InterPro" id="IPR047173">
    <property type="entry name" value="STRAD_A/B-like"/>
</dbReference>
<dbReference type="FunFam" id="3.30.200.20:FF:000099">
    <property type="entry name" value="Serine/threonine-protein kinase BLUS1"/>
    <property type="match status" value="1"/>
</dbReference>
<dbReference type="PANTHER" id="PTHR48014">
    <property type="entry name" value="SERINE/THREONINE-PROTEIN KINASE FRAY2"/>
    <property type="match status" value="1"/>
</dbReference>
<gene>
    <name evidence="4" type="ORF">CRG98_024500</name>
</gene>
<organism evidence="4 5">
    <name type="scientific">Punica granatum</name>
    <name type="common">Pomegranate</name>
    <dbReference type="NCBI Taxonomy" id="22663"/>
    <lineage>
        <taxon>Eukaryota</taxon>
        <taxon>Viridiplantae</taxon>
        <taxon>Streptophyta</taxon>
        <taxon>Embryophyta</taxon>
        <taxon>Tracheophyta</taxon>
        <taxon>Spermatophyta</taxon>
        <taxon>Magnoliopsida</taxon>
        <taxon>eudicotyledons</taxon>
        <taxon>Gunneridae</taxon>
        <taxon>Pentapetalae</taxon>
        <taxon>rosids</taxon>
        <taxon>malvids</taxon>
        <taxon>Myrtales</taxon>
        <taxon>Lythraceae</taxon>
        <taxon>Punica</taxon>
    </lineage>
</organism>
<dbReference type="PANTHER" id="PTHR48014:SF10">
    <property type="entry name" value="PROTEIN KINASE SUPERFAMILY PROTEIN"/>
    <property type="match status" value="1"/>
</dbReference>
<dbReference type="InterPro" id="IPR017441">
    <property type="entry name" value="Protein_kinase_ATP_BS"/>
</dbReference>
<dbReference type="PROSITE" id="PS50011">
    <property type="entry name" value="PROTEIN_KINASE_DOM"/>
    <property type="match status" value="1"/>
</dbReference>
<dbReference type="InterPro" id="IPR000719">
    <property type="entry name" value="Prot_kinase_dom"/>
</dbReference>
<comment type="caution">
    <text evidence="4">The sequence shown here is derived from an EMBL/GenBank/DDBJ whole genome shotgun (WGS) entry which is preliminary data.</text>
</comment>
<dbReference type="InterPro" id="IPR011009">
    <property type="entry name" value="Kinase-like_dom_sf"/>
</dbReference>
<protein>
    <recommendedName>
        <fullName evidence="3">Protein kinase domain-containing protein</fullName>
    </recommendedName>
</protein>
<evidence type="ECO:0000259" key="3">
    <source>
        <dbReference type="PROSITE" id="PS50011"/>
    </source>
</evidence>
<feature type="domain" description="Protein kinase" evidence="3">
    <location>
        <begin position="16"/>
        <end position="277"/>
    </location>
</feature>
<dbReference type="GO" id="GO:0004672">
    <property type="term" value="F:protein kinase activity"/>
    <property type="evidence" value="ECO:0007669"/>
    <property type="project" value="InterPro"/>
</dbReference>
<dbReference type="FunFam" id="1.10.510.10:FF:000208">
    <property type="entry name" value="serine/threonine-protein kinase BLUS1 isoform X1"/>
    <property type="match status" value="1"/>
</dbReference>
<dbReference type="SUPFAM" id="SSF56112">
    <property type="entry name" value="Protein kinase-like (PK-like)"/>
    <property type="match status" value="1"/>
</dbReference>
<dbReference type="CDD" id="cd06610">
    <property type="entry name" value="STKc_OSR1_SPAK"/>
    <property type="match status" value="1"/>
</dbReference>
<dbReference type="GO" id="GO:0043539">
    <property type="term" value="F:protein serine/threonine kinase activator activity"/>
    <property type="evidence" value="ECO:0007669"/>
    <property type="project" value="InterPro"/>
</dbReference>
<reference evidence="4 5" key="1">
    <citation type="submission" date="2017-11" db="EMBL/GenBank/DDBJ databases">
        <title>De-novo sequencing of pomegranate (Punica granatum L.) genome.</title>
        <authorList>
            <person name="Akparov Z."/>
            <person name="Amiraslanov A."/>
            <person name="Hajiyeva S."/>
            <person name="Abbasov M."/>
            <person name="Kaur K."/>
            <person name="Hamwieh A."/>
            <person name="Solovyev V."/>
            <person name="Salamov A."/>
            <person name="Braich B."/>
            <person name="Kosarev P."/>
            <person name="Mahmoud A."/>
            <person name="Hajiyev E."/>
            <person name="Babayeva S."/>
            <person name="Izzatullayeva V."/>
            <person name="Mammadov A."/>
            <person name="Mammadov A."/>
            <person name="Sharifova S."/>
            <person name="Ojaghi J."/>
            <person name="Eynullazada K."/>
            <person name="Bayramov B."/>
            <person name="Abdulazimova A."/>
            <person name="Shahmuradov I."/>
        </authorList>
    </citation>
    <scope>NUCLEOTIDE SEQUENCE [LARGE SCALE GENOMIC DNA]</scope>
    <source>
        <strain evidence="5">cv. AG2017</strain>
        <tissue evidence="4">Leaf</tissue>
    </source>
</reference>
<evidence type="ECO:0000256" key="1">
    <source>
        <dbReference type="ARBA" id="ARBA00008874"/>
    </source>
</evidence>
<comment type="similarity">
    <text evidence="1">Belongs to the protein kinase superfamily. STE Ser/Thr protein kinase family. STE20 subfamily.</text>
</comment>
<name>A0A2I0JG22_PUNGR</name>
<dbReference type="Gene3D" id="1.10.510.10">
    <property type="entry name" value="Transferase(Phosphotransferase) domain 1"/>
    <property type="match status" value="1"/>
</dbReference>
<dbReference type="PROSITE" id="PS00107">
    <property type="entry name" value="PROTEIN_KINASE_ATP"/>
    <property type="match status" value="1"/>
</dbReference>
<accession>A0A2I0JG22</accession>
<sequence>MEHPWEKKFPVNAKDYKLYEDIGEGVSATVYRALCVPLNEIVAIKVLDLEKCNNDLDGIRQEVQTMNLISHPNLLKSLCSFTNGHNLWVVMPYMAGGSCMHIMKSAYPEGFDEPVIATLLYEVLKALAYLHENGHIHRDVKAGNILVDLNGAVRLADFGVSACMFDTGDRRRSRNTFVGTPCWMAPEVMQQLHGYDFKADVWSFGITALELAHGHAPFSKYPPIKVLLMTLQNAPPGLDYERDRRFSKSFKELVGTCLVKDPKKRPTSEKLMKHHFFKQARAVNYLARAILDGLSPLGDRFRTLKAKEAALLGQNKALYEDKEQQSQVRDFTLVIKKYSVMH</sequence>
<dbReference type="AlphaFoldDB" id="A0A2I0JG22"/>
<dbReference type="Pfam" id="PF00069">
    <property type="entry name" value="Pkinase"/>
    <property type="match status" value="1"/>
</dbReference>
<dbReference type="SMART" id="SM00220">
    <property type="entry name" value="S_TKc"/>
    <property type="match status" value="1"/>
</dbReference>
<proteinExistence type="inferred from homology"/>
<evidence type="ECO:0000256" key="2">
    <source>
        <dbReference type="PROSITE-ProRule" id="PRU10141"/>
    </source>
</evidence>
<evidence type="ECO:0000313" key="5">
    <source>
        <dbReference type="Proteomes" id="UP000233551"/>
    </source>
</evidence>
<dbReference type="EMBL" id="PGOL01001723">
    <property type="protein sequence ID" value="PKI55209.1"/>
    <property type="molecule type" value="Genomic_DNA"/>
</dbReference>
<evidence type="ECO:0000313" key="4">
    <source>
        <dbReference type="EMBL" id="PKI55209.1"/>
    </source>
</evidence>
<keyword evidence="2" id="KW-0067">ATP-binding</keyword>
<keyword evidence="5" id="KW-1185">Reference proteome</keyword>
<dbReference type="STRING" id="22663.A0A2I0JG22"/>
<feature type="binding site" evidence="2">
    <location>
        <position position="45"/>
    </location>
    <ligand>
        <name>ATP</name>
        <dbReference type="ChEBI" id="CHEBI:30616"/>
    </ligand>
</feature>
<dbReference type="Gene3D" id="3.30.200.20">
    <property type="entry name" value="Phosphorylase Kinase, domain 1"/>
    <property type="match status" value="1"/>
</dbReference>
<keyword evidence="2" id="KW-0547">Nucleotide-binding</keyword>
<dbReference type="GO" id="GO:0005524">
    <property type="term" value="F:ATP binding"/>
    <property type="evidence" value="ECO:0007669"/>
    <property type="project" value="UniProtKB-UniRule"/>
</dbReference>